<dbReference type="Gene3D" id="3.40.50.1820">
    <property type="entry name" value="alpha/beta hydrolase"/>
    <property type="match status" value="1"/>
</dbReference>
<dbReference type="Pfam" id="PF00450">
    <property type="entry name" value="Peptidase_S10"/>
    <property type="match status" value="1"/>
</dbReference>
<keyword evidence="4" id="KW-0645">Protease</keyword>
<evidence type="ECO:0000256" key="5">
    <source>
        <dbReference type="ARBA" id="ARBA00022801"/>
    </source>
</evidence>
<reference evidence="8" key="1">
    <citation type="submission" date="2023-03" db="EMBL/GenBank/DDBJ databases">
        <title>Massive genome expansion in bonnet fungi (Mycena s.s.) driven by repeated elements and novel gene families across ecological guilds.</title>
        <authorList>
            <consortium name="Lawrence Berkeley National Laboratory"/>
            <person name="Harder C.B."/>
            <person name="Miyauchi S."/>
            <person name="Viragh M."/>
            <person name="Kuo A."/>
            <person name="Thoen E."/>
            <person name="Andreopoulos B."/>
            <person name="Lu D."/>
            <person name="Skrede I."/>
            <person name="Drula E."/>
            <person name="Henrissat B."/>
            <person name="Morin E."/>
            <person name="Kohler A."/>
            <person name="Barry K."/>
            <person name="LaButti K."/>
            <person name="Morin E."/>
            <person name="Salamov A."/>
            <person name="Lipzen A."/>
            <person name="Mereny Z."/>
            <person name="Hegedus B."/>
            <person name="Baldrian P."/>
            <person name="Stursova M."/>
            <person name="Weitz H."/>
            <person name="Taylor A."/>
            <person name="Grigoriev I.V."/>
            <person name="Nagy L.G."/>
            <person name="Martin F."/>
            <person name="Kauserud H."/>
        </authorList>
    </citation>
    <scope>NUCLEOTIDE SEQUENCE</scope>
    <source>
        <strain evidence="8">CBHHK182m</strain>
    </source>
</reference>
<evidence type="ECO:0000256" key="1">
    <source>
        <dbReference type="ARBA" id="ARBA00009431"/>
    </source>
</evidence>
<name>A0AAD7HWX0_9AGAR</name>
<protein>
    <recommendedName>
        <fullName evidence="2">carboxypeptidase C</fullName>
        <ecNumber evidence="2">3.4.16.5</ecNumber>
    </recommendedName>
</protein>
<feature type="transmembrane region" description="Helical" evidence="7">
    <location>
        <begin position="28"/>
        <end position="47"/>
    </location>
</feature>
<evidence type="ECO:0000256" key="6">
    <source>
        <dbReference type="ARBA" id="ARBA00023180"/>
    </source>
</evidence>
<comment type="similarity">
    <text evidence="1">Belongs to the peptidase S10 family.</text>
</comment>
<organism evidence="8 9">
    <name type="scientific">Mycena metata</name>
    <dbReference type="NCBI Taxonomy" id="1033252"/>
    <lineage>
        <taxon>Eukaryota</taxon>
        <taxon>Fungi</taxon>
        <taxon>Dikarya</taxon>
        <taxon>Basidiomycota</taxon>
        <taxon>Agaricomycotina</taxon>
        <taxon>Agaricomycetes</taxon>
        <taxon>Agaricomycetidae</taxon>
        <taxon>Agaricales</taxon>
        <taxon>Marasmiineae</taxon>
        <taxon>Mycenaceae</taxon>
        <taxon>Mycena</taxon>
    </lineage>
</organism>
<dbReference type="InterPro" id="IPR029058">
    <property type="entry name" value="AB_hydrolase_fold"/>
</dbReference>
<dbReference type="EC" id="3.4.16.5" evidence="2"/>
<keyword evidence="7" id="KW-1133">Transmembrane helix</keyword>
<evidence type="ECO:0000256" key="3">
    <source>
        <dbReference type="ARBA" id="ARBA00022645"/>
    </source>
</evidence>
<evidence type="ECO:0000256" key="2">
    <source>
        <dbReference type="ARBA" id="ARBA00012446"/>
    </source>
</evidence>
<dbReference type="GO" id="GO:0004185">
    <property type="term" value="F:serine-type carboxypeptidase activity"/>
    <property type="evidence" value="ECO:0007669"/>
    <property type="project" value="UniProtKB-EC"/>
</dbReference>
<keyword evidence="5" id="KW-0378">Hydrolase</keyword>
<dbReference type="EMBL" id="JARKIB010000161">
    <property type="protein sequence ID" value="KAJ7730162.1"/>
    <property type="molecule type" value="Genomic_DNA"/>
</dbReference>
<keyword evidence="3" id="KW-0121">Carboxypeptidase</keyword>
<dbReference type="AlphaFoldDB" id="A0AAD7HWX0"/>
<evidence type="ECO:0000256" key="4">
    <source>
        <dbReference type="ARBA" id="ARBA00022670"/>
    </source>
</evidence>
<dbReference type="SUPFAM" id="SSF53474">
    <property type="entry name" value="alpha/beta-Hydrolases"/>
    <property type="match status" value="1"/>
</dbReference>
<dbReference type="GO" id="GO:0006508">
    <property type="term" value="P:proteolysis"/>
    <property type="evidence" value="ECO:0007669"/>
    <property type="project" value="UniProtKB-KW"/>
</dbReference>
<evidence type="ECO:0000313" key="9">
    <source>
        <dbReference type="Proteomes" id="UP001215598"/>
    </source>
</evidence>
<evidence type="ECO:0000256" key="7">
    <source>
        <dbReference type="SAM" id="Phobius"/>
    </source>
</evidence>
<comment type="caution">
    <text evidence="8">The sequence shown here is derived from an EMBL/GenBank/DDBJ whole genome shotgun (WGS) entry which is preliminary data.</text>
</comment>
<keyword evidence="7" id="KW-0812">Transmembrane</keyword>
<dbReference type="PRINTS" id="PR00724">
    <property type="entry name" value="CRBOXYPTASEC"/>
</dbReference>
<dbReference type="Proteomes" id="UP001215598">
    <property type="component" value="Unassembled WGS sequence"/>
</dbReference>
<gene>
    <name evidence="8" type="ORF">B0H16DRAFT_1585614</name>
</gene>
<proteinExistence type="inferred from homology"/>
<keyword evidence="6" id="KW-0325">Glycoprotein</keyword>
<dbReference type="PANTHER" id="PTHR11802">
    <property type="entry name" value="SERINE PROTEASE FAMILY S10 SERINE CARBOXYPEPTIDASE"/>
    <property type="match status" value="1"/>
</dbReference>
<dbReference type="InterPro" id="IPR001563">
    <property type="entry name" value="Peptidase_S10"/>
</dbReference>
<dbReference type="Gene3D" id="1.10.287.410">
    <property type="match status" value="1"/>
</dbReference>
<evidence type="ECO:0000313" key="8">
    <source>
        <dbReference type="EMBL" id="KAJ7730162.1"/>
    </source>
</evidence>
<dbReference type="PANTHER" id="PTHR11802:SF113">
    <property type="entry name" value="SERINE CARBOXYPEPTIDASE CTSA-4.1"/>
    <property type="match status" value="1"/>
</dbReference>
<keyword evidence="7" id="KW-0472">Membrane</keyword>
<accession>A0AAD7HWX0</accession>
<sequence length="495" mass="54852">MDAKFWPQKLGNVLPAQVVLRPKPCPSILRSAAILLLTLILALTLLSSRFGRLDNSRTFYHNVKAVQDVCIDVINRTASYAGHLGLDGDSDKTPKRSFFWYFEAEEEPNSAPLILTIGGGPGTSAMMNALWGQSPCLASESGLVPNPNRWTQRHNLIALDHPVGVGFSYGTQVNNSRSAAYDVYDFLQKFFILFPHLAKNKFVVSGGSYGGIYVPNIATVIHEQNLLLANGGGNLGAVHIHLDALILSNPLTNPMSHFSWFLHYRCVDHALYNTTQCETHYAELPVCLESIQMAFDVPTLANRLVSQELCWKLQDDLHGINQEDIRRTCNEDPDDPIGCHKEFTWVKSILDDDTVRRGLGIAHNLTFTSLNLDVNAKFGANGDVLRPHHLMYPPLLEAGIRLLHYVGTEDANCAWPGVFSFLKLLSTPFQQAFLTAPDVPWPNGTKDVATVRTVGEGAGNMAFILVREAGHFTVKDQPALAKKIVEHWIANEPFF</sequence>
<keyword evidence="9" id="KW-1185">Reference proteome</keyword>